<evidence type="ECO:0000256" key="2">
    <source>
        <dbReference type="SAM" id="MobiDB-lite"/>
    </source>
</evidence>
<sequence>MSLLFIQPKPIRQSQLLNRLVLERQTTEEIGHVDQLLLDYQAHRVVALRCKSGLLGTKKRYFAWSQVESIGTDSILVNTSKNHKAQQKTESWDSLIGHEVWTDAGNKIGKLVDYLLKPKSGSVVNYLFSDSGWHGVMDGMYLLPPVAISSIGSKRVIVLETVAQNSKPYGEGLNKKIGQATDLIKEDYQKTVQEFQAVKRKAQHIPEHLKDKAQSVTEQLKDKANATTEQLKDKAQSVTEQLKDTAKATTAHLQDKAKSVTKQLKDKT</sequence>
<dbReference type="PANTHER" id="PTHR36740:SF1">
    <property type="entry name" value="PRC-BARREL DOMAIN-CONTAINING PROTEIN"/>
    <property type="match status" value="1"/>
</dbReference>
<name>A0A1D8TT32_9CYAN</name>
<dbReference type="STRING" id="1458985.BJP34_15235"/>
<reference evidence="5" key="1">
    <citation type="submission" date="2016-10" db="EMBL/GenBank/DDBJ databases">
        <title>Comparative genomics uncovers the prolific and rare metabolic potential of the cyanobacterial genus Moorea.</title>
        <authorList>
            <person name="Leao T."/>
            <person name="Castelao G."/>
            <person name="Korobeynikov A."/>
            <person name="Monroe E.A."/>
            <person name="Podell S."/>
            <person name="Glukhov E."/>
            <person name="Allen E."/>
            <person name="Gerwick W.H."/>
            <person name="Gerwick L."/>
        </authorList>
    </citation>
    <scope>NUCLEOTIDE SEQUENCE [LARGE SCALE GENOMIC DNA]</scope>
    <source>
        <strain evidence="5">PAL-8-15-08-1</strain>
    </source>
</reference>
<dbReference type="Gene3D" id="1.20.120.20">
    <property type="entry name" value="Apolipoprotein"/>
    <property type="match status" value="1"/>
</dbReference>
<evidence type="ECO:0000259" key="3">
    <source>
        <dbReference type="Pfam" id="PF05239"/>
    </source>
</evidence>
<dbReference type="EMBL" id="CP017599">
    <property type="protein sequence ID" value="AOX00616.1"/>
    <property type="molecule type" value="Genomic_DNA"/>
</dbReference>
<dbReference type="AlphaFoldDB" id="A0A1D8TT32"/>
<accession>A0A1D8TT32</accession>
<keyword evidence="1" id="KW-0175">Coiled coil</keyword>
<feature type="domain" description="PRC-barrel" evidence="3">
    <location>
        <begin position="91"/>
        <end position="160"/>
    </location>
</feature>
<evidence type="ECO:0000313" key="5">
    <source>
        <dbReference type="Proteomes" id="UP000177870"/>
    </source>
</evidence>
<feature type="domain" description="PRC-barrel" evidence="3">
    <location>
        <begin position="12"/>
        <end position="81"/>
    </location>
</feature>
<dbReference type="KEGG" id="mpro:BJP34_15235"/>
<organism evidence="4 5">
    <name type="scientific">Moorena producens PAL-8-15-08-1</name>
    <dbReference type="NCBI Taxonomy" id="1458985"/>
    <lineage>
        <taxon>Bacteria</taxon>
        <taxon>Bacillati</taxon>
        <taxon>Cyanobacteriota</taxon>
        <taxon>Cyanophyceae</taxon>
        <taxon>Coleofasciculales</taxon>
        <taxon>Coleofasciculaceae</taxon>
        <taxon>Moorena</taxon>
    </lineage>
</organism>
<dbReference type="Gene3D" id="2.30.30.240">
    <property type="entry name" value="PRC-barrel domain"/>
    <property type="match status" value="2"/>
</dbReference>
<gene>
    <name evidence="4" type="ORF">BJP34_15235</name>
</gene>
<dbReference type="OrthoDB" id="528625at2"/>
<feature type="compositionally biased region" description="Basic and acidic residues" evidence="2">
    <location>
        <begin position="253"/>
        <end position="268"/>
    </location>
</feature>
<protein>
    <submittedName>
        <fullName evidence="4">Photosystem reaction center subunit H</fullName>
    </submittedName>
</protein>
<dbReference type="SUPFAM" id="SSF58113">
    <property type="entry name" value="Apolipoprotein A-I"/>
    <property type="match status" value="1"/>
</dbReference>
<dbReference type="PANTHER" id="PTHR36740">
    <property type="entry name" value="PRC DOMAIN-CONTAINING PROTEIN"/>
    <property type="match status" value="1"/>
</dbReference>
<evidence type="ECO:0000313" key="4">
    <source>
        <dbReference type="EMBL" id="AOX00616.1"/>
    </source>
</evidence>
<dbReference type="SUPFAM" id="SSF50346">
    <property type="entry name" value="PRC-barrel domain"/>
    <property type="match status" value="2"/>
</dbReference>
<feature type="region of interest" description="Disordered" evidence="2">
    <location>
        <begin position="249"/>
        <end position="268"/>
    </location>
</feature>
<proteinExistence type="predicted"/>
<dbReference type="InterPro" id="IPR011033">
    <property type="entry name" value="PRC_barrel-like_sf"/>
</dbReference>
<dbReference type="Proteomes" id="UP000177870">
    <property type="component" value="Chromosome"/>
</dbReference>
<dbReference type="Pfam" id="PF05239">
    <property type="entry name" value="PRC"/>
    <property type="match status" value="2"/>
</dbReference>
<feature type="coiled-coil region" evidence="1">
    <location>
        <begin position="210"/>
        <end position="248"/>
    </location>
</feature>
<dbReference type="RefSeq" id="WP_070393069.1">
    <property type="nucleotide sequence ID" value="NZ_CP017599.1"/>
</dbReference>
<dbReference type="InterPro" id="IPR027275">
    <property type="entry name" value="PRC-brl_dom"/>
</dbReference>
<evidence type="ECO:0000256" key="1">
    <source>
        <dbReference type="SAM" id="Coils"/>
    </source>
</evidence>